<dbReference type="CDD" id="cd17324">
    <property type="entry name" value="MFS_NepI_like"/>
    <property type="match status" value="1"/>
</dbReference>
<organism evidence="8 9">
    <name type="scientific">Chryseosolibacter indicus</name>
    <dbReference type="NCBI Taxonomy" id="2782351"/>
    <lineage>
        <taxon>Bacteria</taxon>
        <taxon>Pseudomonadati</taxon>
        <taxon>Bacteroidota</taxon>
        <taxon>Cytophagia</taxon>
        <taxon>Cytophagales</taxon>
        <taxon>Chryseotaleaceae</taxon>
        <taxon>Chryseosolibacter</taxon>
    </lineage>
</organism>
<evidence type="ECO:0000313" key="9">
    <source>
        <dbReference type="Proteomes" id="UP000772618"/>
    </source>
</evidence>
<protein>
    <submittedName>
        <fullName evidence="8">MFS transporter</fullName>
    </submittedName>
</protein>
<feature type="domain" description="Major facilitator superfamily (MFS) profile" evidence="7">
    <location>
        <begin position="4"/>
        <end position="380"/>
    </location>
</feature>
<dbReference type="Proteomes" id="UP000772618">
    <property type="component" value="Unassembled WGS sequence"/>
</dbReference>
<dbReference type="PANTHER" id="PTHR43124">
    <property type="entry name" value="PURINE EFFLUX PUMP PBUE"/>
    <property type="match status" value="1"/>
</dbReference>
<dbReference type="InterPro" id="IPR011701">
    <property type="entry name" value="MFS"/>
</dbReference>
<evidence type="ECO:0000256" key="3">
    <source>
        <dbReference type="ARBA" id="ARBA00022692"/>
    </source>
</evidence>
<evidence type="ECO:0000259" key="7">
    <source>
        <dbReference type="PROSITE" id="PS50850"/>
    </source>
</evidence>
<accession>A0ABS5VSU2</accession>
<comment type="caution">
    <text evidence="8">The sequence shown here is derived from an EMBL/GenBank/DDBJ whole genome shotgun (WGS) entry which is preliminary data.</text>
</comment>
<feature type="transmembrane region" description="Helical" evidence="6">
    <location>
        <begin position="156"/>
        <end position="174"/>
    </location>
</feature>
<feature type="transmembrane region" description="Helical" evidence="6">
    <location>
        <begin position="267"/>
        <end position="286"/>
    </location>
</feature>
<sequence>MKRSLISLTLGGLSLGMTEFMMMGVLPDVSNSLHISIPTAGYLISAYALGVVIGAPLMAGLTRKYAAKNILIGLMIMFAVFNALFALSPNYILLFVTRLLSGLPHGAFFGVGAVVASRLAEPGKKAQAVALMFAGLTIANIVGVPIGTYIGHNFSWRLSFMIVALFGLITALAVKKWMPLLEDDHEQNSEPMLSAFKKLEVWLIIGVSTIGTGGLFAWISYIAPLMTEVAHFESNSITFIMIIAGLGMAAGNLIGGRLADKYSPLRTTALLLLGMISSLLIVSVIAEYKVLTIIMTFITGAIAFAVIAPMQMLMINAAKGSEMIASSALQASANMGNALGAFLGGLPIAAGLGYTSPMYVGALLATCGFIITLVIKARNTHLRKLDPQPVVLKN</sequence>
<dbReference type="SUPFAM" id="SSF103473">
    <property type="entry name" value="MFS general substrate transporter"/>
    <property type="match status" value="1"/>
</dbReference>
<dbReference type="PROSITE" id="PS50850">
    <property type="entry name" value="MFS"/>
    <property type="match status" value="1"/>
</dbReference>
<keyword evidence="3 6" id="KW-0812">Transmembrane</keyword>
<comment type="subcellular location">
    <subcellularLocation>
        <location evidence="1">Cell membrane</location>
        <topology evidence="1">Multi-pass membrane protein</topology>
    </subcellularLocation>
</comment>
<evidence type="ECO:0000256" key="4">
    <source>
        <dbReference type="ARBA" id="ARBA00022989"/>
    </source>
</evidence>
<feature type="transmembrane region" description="Helical" evidence="6">
    <location>
        <begin position="335"/>
        <end position="352"/>
    </location>
</feature>
<keyword evidence="9" id="KW-1185">Reference proteome</keyword>
<evidence type="ECO:0000256" key="2">
    <source>
        <dbReference type="ARBA" id="ARBA00022475"/>
    </source>
</evidence>
<name>A0ABS5VSU2_9BACT</name>
<evidence type="ECO:0000256" key="5">
    <source>
        <dbReference type="ARBA" id="ARBA00023136"/>
    </source>
</evidence>
<feature type="transmembrane region" description="Helical" evidence="6">
    <location>
        <begin position="358"/>
        <end position="375"/>
    </location>
</feature>
<dbReference type="EMBL" id="JAHESD010000032">
    <property type="protein sequence ID" value="MBT1704499.1"/>
    <property type="molecule type" value="Genomic_DNA"/>
</dbReference>
<evidence type="ECO:0000256" key="6">
    <source>
        <dbReference type="SAM" id="Phobius"/>
    </source>
</evidence>
<dbReference type="Pfam" id="PF07690">
    <property type="entry name" value="MFS_1"/>
    <property type="match status" value="1"/>
</dbReference>
<evidence type="ECO:0000313" key="8">
    <source>
        <dbReference type="EMBL" id="MBT1704499.1"/>
    </source>
</evidence>
<keyword evidence="2" id="KW-1003">Cell membrane</keyword>
<feature type="transmembrane region" description="Helical" evidence="6">
    <location>
        <begin position="40"/>
        <end position="59"/>
    </location>
</feature>
<dbReference type="PANTHER" id="PTHR43124:SF6">
    <property type="entry name" value="TRANSPORTER ARAJ-RELATED"/>
    <property type="match status" value="1"/>
</dbReference>
<feature type="transmembrane region" description="Helical" evidence="6">
    <location>
        <begin position="128"/>
        <end position="150"/>
    </location>
</feature>
<feature type="transmembrane region" description="Helical" evidence="6">
    <location>
        <begin position="235"/>
        <end position="255"/>
    </location>
</feature>
<feature type="transmembrane region" description="Helical" evidence="6">
    <location>
        <begin position="91"/>
        <end position="116"/>
    </location>
</feature>
<dbReference type="InterPro" id="IPR020846">
    <property type="entry name" value="MFS_dom"/>
</dbReference>
<feature type="transmembrane region" description="Helical" evidence="6">
    <location>
        <begin position="292"/>
        <end position="314"/>
    </location>
</feature>
<proteinExistence type="predicted"/>
<feature type="transmembrane region" description="Helical" evidence="6">
    <location>
        <begin position="201"/>
        <end position="223"/>
    </location>
</feature>
<keyword evidence="4 6" id="KW-1133">Transmembrane helix</keyword>
<evidence type="ECO:0000256" key="1">
    <source>
        <dbReference type="ARBA" id="ARBA00004651"/>
    </source>
</evidence>
<dbReference type="RefSeq" id="WP_254154460.1">
    <property type="nucleotide sequence ID" value="NZ_JAHESD010000032.1"/>
</dbReference>
<reference evidence="8 9" key="1">
    <citation type="submission" date="2021-05" db="EMBL/GenBank/DDBJ databases">
        <title>A Polyphasic approach of four new species of the genus Ohtaekwangia: Ohtaekwangia histidinii sp. nov., Ohtaekwangia cretensis sp. nov., Ohtaekwangia indiensis sp. nov., Ohtaekwangia reichenbachii sp. nov. from diverse environment.</title>
        <authorList>
            <person name="Octaviana S."/>
        </authorList>
    </citation>
    <scope>NUCLEOTIDE SEQUENCE [LARGE SCALE GENOMIC DNA]</scope>
    <source>
        <strain evidence="8 9">PWU20</strain>
    </source>
</reference>
<keyword evidence="5 6" id="KW-0472">Membrane</keyword>
<dbReference type="InterPro" id="IPR050189">
    <property type="entry name" value="MFS_Efflux_Transporters"/>
</dbReference>
<gene>
    <name evidence="8" type="ORF">KK060_14485</name>
</gene>
<dbReference type="InterPro" id="IPR036259">
    <property type="entry name" value="MFS_trans_sf"/>
</dbReference>
<feature type="transmembrane region" description="Helical" evidence="6">
    <location>
        <begin position="66"/>
        <end position="85"/>
    </location>
</feature>
<dbReference type="Gene3D" id="1.20.1250.20">
    <property type="entry name" value="MFS general substrate transporter like domains"/>
    <property type="match status" value="2"/>
</dbReference>